<evidence type="ECO:0000313" key="3">
    <source>
        <dbReference type="Proteomes" id="UP000019471"/>
    </source>
</evidence>
<protein>
    <recommendedName>
        <fullName evidence="1">Heterokaryon incompatibility domain-containing protein</fullName>
    </recommendedName>
</protein>
<evidence type="ECO:0000313" key="2">
    <source>
        <dbReference type="EMBL" id="EXJ72410.1"/>
    </source>
</evidence>
<evidence type="ECO:0000259" key="1">
    <source>
        <dbReference type="Pfam" id="PF06985"/>
    </source>
</evidence>
<dbReference type="HOGENOM" id="CLU_016235_0_0_1"/>
<accession>W9X535</accession>
<dbReference type="PANTHER" id="PTHR24148:SF64">
    <property type="entry name" value="HETEROKARYON INCOMPATIBILITY DOMAIN-CONTAINING PROTEIN"/>
    <property type="match status" value="1"/>
</dbReference>
<sequence>MREDADVSLRRIREEIGRPIYAALLEIQKYKTRELKSLEWVEQLECLYVKNDKRNHRQRGRYKQSDTPRSSKPLLGRKCIDTFSTRSYVAVSYIWNPDPREDTKTGVYFVESRDHSHRSSSRSTTVRDVVWDRVTKFAAYIDCPYFWLDQECIDQEDEDEQEIAIQSMHLVYSRSQHPVALLSTARIVSGQQLDLLTEILSGRFIGDGENSAAQELRLNPRMIGIVEKALDLLDLITSDRWWNRAWPFQEDYCASTRMTLLIPHDPSLEARKRDTEGLLFGALEGELCVNSADFRQEASRLCLAYMSQNWRRGRLEEAVRRVLQRAGKYTVTLQDPRVEDSMYAVRKSMSPSIFADVGAREAGRCVDRLAIVANCCAYSVRLRTKTLQDGNHSLSLALLALYLLNGEILMNSGGSTAPLENTIFDFLKAQSLDSFSPPTDHQQLTFIKSCRLIRVRLVKEGIWTRGHLWELGPTVRVRRRRHGVPWQFDSSSGLTGRQRWRLYQLIEELRSPWNGKQYEAEDLVASLGEFLDRDEDCSGIDELSFSGRFQTWMAAEVTDAMWDERKTLRLGRLVEGPGDTQYEYTGIFVFDADRARSGQYIFTASWDGEEVEIDKHVSLEVDVRGRSRSGRPLLQAKRWVNGLIFFRNHRRQDFIFPWPPSFTV</sequence>
<feature type="domain" description="Heterokaryon incompatibility" evidence="1">
    <location>
        <begin position="88"/>
        <end position="250"/>
    </location>
</feature>
<proteinExistence type="predicted"/>
<dbReference type="InterPro" id="IPR052895">
    <property type="entry name" value="HetReg/Transcr_Mod"/>
</dbReference>
<dbReference type="RefSeq" id="XP_007743708.1">
    <property type="nucleotide sequence ID" value="XM_007745518.1"/>
</dbReference>
<keyword evidence="3" id="KW-1185">Reference proteome</keyword>
<dbReference type="eggNOG" id="ENOG502SQ2Q">
    <property type="taxonomic scope" value="Eukaryota"/>
</dbReference>
<dbReference type="STRING" id="1182543.W9X535"/>
<dbReference type="GeneID" id="19189635"/>
<dbReference type="InterPro" id="IPR010730">
    <property type="entry name" value="HET"/>
</dbReference>
<dbReference type="PANTHER" id="PTHR24148">
    <property type="entry name" value="ANKYRIN REPEAT DOMAIN-CONTAINING PROTEIN 39 HOMOLOG-RELATED"/>
    <property type="match status" value="1"/>
</dbReference>
<dbReference type="EMBL" id="AMGX01000006">
    <property type="protein sequence ID" value="EXJ72410.1"/>
    <property type="molecule type" value="Genomic_DNA"/>
</dbReference>
<dbReference type="Pfam" id="PF06985">
    <property type="entry name" value="HET"/>
    <property type="match status" value="1"/>
</dbReference>
<dbReference type="Proteomes" id="UP000019471">
    <property type="component" value="Unassembled WGS sequence"/>
</dbReference>
<comment type="caution">
    <text evidence="2">The sequence shown here is derived from an EMBL/GenBank/DDBJ whole genome shotgun (WGS) entry which is preliminary data.</text>
</comment>
<organism evidence="2 3">
    <name type="scientific">Cladophialophora psammophila CBS 110553</name>
    <dbReference type="NCBI Taxonomy" id="1182543"/>
    <lineage>
        <taxon>Eukaryota</taxon>
        <taxon>Fungi</taxon>
        <taxon>Dikarya</taxon>
        <taxon>Ascomycota</taxon>
        <taxon>Pezizomycotina</taxon>
        <taxon>Eurotiomycetes</taxon>
        <taxon>Chaetothyriomycetidae</taxon>
        <taxon>Chaetothyriales</taxon>
        <taxon>Herpotrichiellaceae</taxon>
        <taxon>Cladophialophora</taxon>
    </lineage>
</organism>
<dbReference type="OrthoDB" id="270167at2759"/>
<reference evidence="2 3" key="1">
    <citation type="submission" date="2013-03" db="EMBL/GenBank/DDBJ databases">
        <title>The Genome Sequence of Cladophialophora psammophila CBS 110553.</title>
        <authorList>
            <consortium name="The Broad Institute Genomics Platform"/>
            <person name="Cuomo C."/>
            <person name="de Hoog S."/>
            <person name="Gorbushina A."/>
            <person name="Walker B."/>
            <person name="Young S.K."/>
            <person name="Zeng Q."/>
            <person name="Gargeya S."/>
            <person name="Fitzgerald M."/>
            <person name="Haas B."/>
            <person name="Abouelleil A."/>
            <person name="Allen A.W."/>
            <person name="Alvarado L."/>
            <person name="Arachchi H.M."/>
            <person name="Berlin A.M."/>
            <person name="Chapman S.B."/>
            <person name="Gainer-Dewar J."/>
            <person name="Goldberg J."/>
            <person name="Griggs A."/>
            <person name="Gujja S."/>
            <person name="Hansen M."/>
            <person name="Howarth C."/>
            <person name="Imamovic A."/>
            <person name="Ireland A."/>
            <person name="Larimer J."/>
            <person name="McCowan C."/>
            <person name="Murphy C."/>
            <person name="Pearson M."/>
            <person name="Poon T.W."/>
            <person name="Priest M."/>
            <person name="Roberts A."/>
            <person name="Saif S."/>
            <person name="Shea T."/>
            <person name="Sisk P."/>
            <person name="Sykes S."/>
            <person name="Wortman J."/>
            <person name="Nusbaum C."/>
            <person name="Birren B."/>
        </authorList>
    </citation>
    <scope>NUCLEOTIDE SEQUENCE [LARGE SCALE GENOMIC DNA]</scope>
    <source>
        <strain evidence="2 3">CBS 110553</strain>
    </source>
</reference>
<gene>
    <name evidence="2" type="ORF">A1O5_04914</name>
</gene>
<dbReference type="AlphaFoldDB" id="W9X535"/>
<name>W9X535_9EURO</name>